<keyword evidence="3" id="KW-1185">Reference proteome</keyword>
<protein>
    <recommendedName>
        <fullName evidence="1">DAGKc domain-containing protein</fullName>
    </recommendedName>
</protein>
<reference evidence="2 3" key="1">
    <citation type="submission" date="2021-03" db="EMBL/GenBank/DDBJ databases">
        <title>Human Oral Microbial Genomes.</title>
        <authorList>
            <person name="Johnston C.D."/>
            <person name="Chen T."/>
            <person name="Dewhirst F.E."/>
        </authorList>
    </citation>
    <scope>NUCLEOTIDE SEQUENCE [LARGE SCALE GENOMIC DNA]</scope>
    <source>
        <strain evidence="2 3">DSMZ 100122</strain>
    </source>
</reference>
<evidence type="ECO:0000313" key="2">
    <source>
        <dbReference type="EMBL" id="QUC09425.1"/>
    </source>
</evidence>
<accession>A0ABX7Y868</accession>
<dbReference type="PROSITE" id="PS50146">
    <property type="entry name" value="DAGK"/>
    <property type="match status" value="1"/>
</dbReference>
<dbReference type="InterPro" id="IPR016064">
    <property type="entry name" value="NAD/diacylglycerol_kinase_sf"/>
</dbReference>
<dbReference type="InterPro" id="IPR017438">
    <property type="entry name" value="ATP-NAD_kinase_N"/>
</dbReference>
<dbReference type="Gene3D" id="2.60.200.40">
    <property type="match status" value="1"/>
</dbReference>
<dbReference type="Pfam" id="PF00781">
    <property type="entry name" value="DAGK_cat"/>
    <property type="match status" value="1"/>
</dbReference>
<proteinExistence type="predicted"/>
<sequence length="282" mass="29446">MSFTALILNPIHEGAAAAERELAAFGPIRTYRTTPDSPGPAQVAQALSDGAESLVVAGGDGTQRLVAGALAGSGVPLGILATGTACVYARNLGIPLGMYGRKVATQGVPRAVDLGWASLDGSAASPFLVAAGMGRDAETISEVRTESKRRLGWLAYAVAGLKTAGRPRIPFKINGQPVEAWTVLAGNIGKIPTASMFPSARPDDGRLHVLHLGVRSWADWIPVAYTGIARSRRDAGKLHRWGTGHVLIESEAPVMAQIDGDLFPGISSLEAWIDPGALLIRC</sequence>
<dbReference type="SUPFAM" id="SSF111331">
    <property type="entry name" value="NAD kinase/diacylglycerol kinase-like"/>
    <property type="match status" value="1"/>
</dbReference>
<dbReference type="InterPro" id="IPR004363">
    <property type="entry name" value="Methylgl_synth"/>
</dbReference>
<evidence type="ECO:0000313" key="3">
    <source>
        <dbReference type="Proteomes" id="UP000678513"/>
    </source>
</evidence>
<organism evidence="2 3">
    <name type="scientific">Arachnia rubra</name>
    <dbReference type="NCBI Taxonomy" id="1547448"/>
    <lineage>
        <taxon>Bacteria</taxon>
        <taxon>Bacillati</taxon>
        <taxon>Actinomycetota</taxon>
        <taxon>Actinomycetes</taxon>
        <taxon>Propionibacteriales</taxon>
        <taxon>Propionibacteriaceae</taxon>
        <taxon>Arachnia</taxon>
    </lineage>
</organism>
<gene>
    <name evidence="2" type="ORF">J5A65_06875</name>
</gene>
<name>A0ABX7Y868_9ACTN</name>
<dbReference type="RefSeq" id="WP_212326996.1">
    <property type="nucleotide sequence ID" value="NZ_AP024463.1"/>
</dbReference>
<dbReference type="PANTHER" id="PTHR30492:SF0">
    <property type="entry name" value="METHYLGLYOXAL SYNTHASE"/>
    <property type="match status" value="1"/>
</dbReference>
<dbReference type="Proteomes" id="UP000678513">
    <property type="component" value="Chromosome"/>
</dbReference>
<dbReference type="EMBL" id="CP072384">
    <property type="protein sequence ID" value="QUC09425.1"/>
    <property type="molecule type" value="Genomic_DNA"/>
</dbReference>
<evidence type="ECO:0000259" key="1">
    <source>
        <dbReference type="PROSITE" id="PS50146"/>
    </source>
</evidence>
<dbReference type="PANTHER" id="PTHR30492">
    <property type="entry name" value="METHYLGLYOXAL SYNTHASE"/>
    <property type="match status" value="1"/>
</dbReference>
<dbReference type="Gene3D" id="3.40.50.10330">
    <property type="entry name" value="Probable inorganic polyphosphate/atp-NAD kinase, domain 1"/>
    <property type="match status" value="1"/>
</dbReference>
<feature type="domain" description="DAGKc" evidence="1">
    <location>
        <begin position="1"/>
        <end position="121"/>
    </location>
</feature>
<dbReference type="InterPro" id="IPR001206">
    <property type="entry name" value="Diacylglycerol_kinase_cat_dom"/>
</dbReference>